<proteinExistence type="predicted"/>
<comment type="caution">
    <text evidence="1">The sequence shown here is derived from an EMBL/GenBank/DDBJ whole genome shotgun (WGS) entry which is preliminary data.</text>
</comment>
<dbReference type="Proteomes" id="UP001162992">
    <property type="component" value="Chromosome 5"/>
</dbReference>
<evidence type="ECO:0000313" key="1">
    <source>
        <dbReference type="EMBL" id="KAJ7556182.1"/>
    </source>
</evidence>
<name>A0ACC2DPG0_DIPCM</name>
<organism evidence="1 2">
    <name type="scientific">Diphasiastrum complanatum</name>
    <name type="common">Issler's clubmoss</name>
    <name type="synonym">Lycopodium complanatum</name>
    <dbReference type="NCBI Taxonomy" id="34168"/>
    <lineage>
        <taxon>Eukaryota</taxon>
        <taxon>Viridiplantae</taxon>
        <taxon>Streptophyta</taxon>
        <taxon>Embryophyta</taxon>
        <taxon>Tracheophyta</taxon>
        <taxon>Lycopodiopsida</taxon>
        <taxon>Lycopodiales</taxon>
        <taxon>Lycopodiaceae</taxon>
        <taxon>Lycopodioideae</taxon>
        <taxon>Diphasiastrum</taxon>
    </lineage>
</organism>
<protein>
    <submittedName>
        <fullName evidence="1">Uncharacterized protein</fullName>
    </submittedName>
</protein>
<evidence type="ECO:0000313" key="2">
    <source>
        <dbReference type="Proteomes" id="UP001162992"/>
    </source>
</evidence>
<keyword evidence="2" id="KW-1185">Reference proteome</keyword>
<sequence length="838" mass="93496">MPILEKIDHEKKRKVKRKTRKNPSNNGQKIIHKVNWKDVTPGDALSLLVDSGEGGFISLEEIDGDTCWEPELGVADDVYSGDMDADYSLEKPTKRRKVNTIREENGPFMESSIGISDNHFEVKDMKSSGKKKKISIRRKEVDIEQFLVTGSGGVPNSAEGTLVSGDGGSVQQVTDSLKLQESDDENAVDLSEWAELRLHPLLEKSLAALGFTEPTPIQRACIPAAAHQGKSDPNVGGSILKAYVNSMEVVDIIGAAETGSGKTLAFGIPILQRLLSEQDKWSQATDELKYEGNTHKDLVVKDEFCHLRALIVTPTRELALQICDHLRSVAKFTNIKVVSLVGGMSTQKQQRLLKGKPPIIVGTPGRLWELMSSGESHLHELQYLSFFVLDEADRMVEKGHFHELQSIIDMLPQSNKHVPELLSAGADDTLLNYDNMRDPETKYSTSIHNELRVPRKRRQTLVFSATLSLPPGFKKKLKTGVRLSQSVSGKAEYSVAYLSEKAGVSHKAAVIDLTSTAIVAAKLEESVLECREEEKDIYLYYILKVHGRGRTIVFCTSISALRRVSSILRFLQVSCWSLHAQMQQRQRLKAMDRFREKDDCVLVATDVAARGLDIPDIRTVVHYQLPHAAEMYVHRSGRTARALKDGCSIALISPSDKSKFSVLCSTLPKMKMLSKFPVNGTYLPAIQKRVALALQVDKASRRHSQLKAKESWFSLHAKELDLDFEDVKEENERENSNNANLKSLQRELHELLKQPLEPNAFSHRYITGAGITPLVATQLQDYASFRSNSHAGRSPMRGQKGRFVVIGQEQIEPLKALQNSLSLLKRPNTSSKIVNPKY</sequence>
<dbReference type="EMBL" id="CM055096">
    <property type="protein sequence ID" value="KAJ7556182.1"/>
    <property type="molecule type" value="Genomic_DNA"/>
</dbReference>
<gene>
    <name evidence="1" type="ORF">O6H91_05G073100</name>
</gene>
<reference evidence="2" key="1">
    <citation type="journal article" date="2024" name="Proc. Natl. Acad. Sci. U.S.A.">
        <title>Extraordinary preservation of gene collinearity over three hundred million years revealed in homosporous lycophytes.</title>
        <authorList>
            <person name="Li C."/>
            <person name="Wickell D."/>
            <person name="Kuo L.Y."/>
            <person name="Chen X."/>
            <person name="Nie B."/>
            <person name="Liao X."/>
            <person name="Peng D."/>
            <person name="Ji J."/>
            <person name="Jenkins J."/>
            <person name="Williams M."/>
            <person name="Shu S."/>
            <person name="Plott C."/>
            <person name="Barry K."/>
            <person name="Rajasekar S."/>
            <person name="Grimwood J."/>
            <person name="Han X."/>
            <person name="Sun S."/>
            <person name="Hou Z."/>
            <person name="He W."/>
            <person name="Dai G."/>
            <person name="Sun C."/>
            <person name="Schmutz J."/>
            <person name="Leebens-Mack J.H."/>
            <person name="Li F.W."/>
            <person name="Wang L."/>
        </authorList>
    </citation>
    <scope>NUCLEOTIDE SEQUENCE [LARGE SCALE GENOMIC DNA]</scope>
    <source>
        <strain evidence="2">cv. PW_Plant_1</strain>
    </source>
</reference>
<accession>A0ACC2DPG0</accession>